<keyword evidence="1 3" id="KW-0239">DNA-directed DNA polymerase</keyword>
<evidence type="ECO:0000313" key="5">
    <source>
        <dbReference type="EMBL" id="OHB03255.1"/>
    </source>
</evidence>
<keyword evidence="3" id="KW-0547">Nucleotide-binding</keyword>
<dbReference type="Proteomes" id="UP000176800">
    <property type="component" value="Unassembled WGS sequence"/>
</dbReference>
<dbReference type="Gene3D" id="1.20.272.10">
    <property type="match status" value="1"/>
</dbReference>
<accession>A0A1G2U159</accession>
<reference evidence="5 6" key="1">
    <citation type="journal article" date="2016" name="Nat. Commun.">
        <title>Thousands of microbial genomes shed light on interconnected biogeochemical processes in an aquifer system.</title>
        <authorList>
            <person name="Anantharaman K."/>
            <person name="Brown C.T."/>
            <person name="Hug L.A."/>
            <person name="Sharon I."/>
            <person name="Castelle C.J."/>
            <person name="Probst A.J."/>
            <person name="Thomas B.C."/>
            <person name="Singh A."/>
            <person name="Wilkins M.J."/>
            <person name="Karaoz U."/>
            <person name="Brodie E.L."/>
            <person name="Williams K.H."/>
            <person name="Hubbard S.S."/>
            <person name="Banfield J.F."/>
        </authorList>
    </citation>
    <scope>NUCLEOTIDE SEQUENCE [LARGE SCALE GENOMIC DNA]</scope>
</reference>
<dbReference type="SUPFAM" id="SSF52540">
    <property type="entry name" value="P-loop containing nucleoside triphosphate hydrolases"/>
    <property type="match status" value="1"/>
</dbReference>
<name>A0A1G2U159_9BACT</name>
<evidence type="ECO:0000259" key="4">
    <source>
        <dbReference type="SMART" id="SM00382"/>
    </source>
</evidence>
<dbReference type="InterPro" id="IPR003593">
    <property type="entry name" value="AAA+_ATPase"/>
</dbReference>
<dbReference type="CDD" id="cd00009">
    <property type="entry name" value="AAA"/>
    <property type="match status" value="1"/>
</dbReference>
<dbReference type="Gene3D" id="1.10.8.60">
    <property type="match status" value="1"/>
</dbReference>
<protein>
    <recommendedName>
        <fullName evidence="3">DNA polymerase III subunit gamma/tau</fullName>
        <ecNumber evidence="3">2.7.7.7</ecNumber>
    </recommendedName>
</protein>
<dbReference type="InterPro" id="IPR012763">
    <property type="entry name" value="DNA_pol_III_sug/sutau_N"/>
</dbReference>
<dbReference type="GO" id="GO:0003887">
    <property type="term" value="F:DNA-directed DNA polymerase activity"/>
    <property type="evidence" value="ECO:0007669"/>
    <property type="project" value="UniProtKB-KW"/>
</dbReference>
<dbReference type="InterPro" id="IPR050238">
    <property type="entry name" value="DNA_Rep/Repair_Clamp_Loader"/>
</dbReference>
<dbReference type="PANTHER" id="PTHR11669">
    <property type="entry name" value="REPLICATION FACTOR C / DNA POLYMERASE III GAMMA-TAU SUBUNIT"/>
    <property type="match status" value="1"/>
</dbReference>
<dbReference type="InterPro" id="IPR027417">
    <property type="entry name" value="P-loop_NTPase"/>
</dbReference>
<keyword evidence="3" id="KW-0808">Transferase</keyword>
<feature type="domain" description="AAA+ ATPase" evidence="4">
    <location>
        <begin position="38"/>
        <end position="159"/>
    </location>
</feature>
<comment type="subunit">
    <text evidence="3">DNA polymerase III contains a core (composed of alpha, epsilon and theta chains) that associates with a tau subunit. This core dimerizes to form the POLIII' complex. PolIII' associates with the gamma complex (composed of gamma, delta, delta', psi and chi chains) and with the beta chain to form the complete DNA polymerase III complex.</text>
</comment>
<organism evidence="5 6">
    <name type="scientific">Candidatus Zambryskibacteria bacterium RIFCSPLOWO2_01_FULL_45_21</name>
    <dbReference type="NCBI Taxonomy" id="1802761"/>
    <lineage>
        <taxon>Bacteria</taxon>
        <taxon>Candidatus Zambryskiibacteriota</taxon>
    </lineage>
</organism>
<dbReference type="EC" id="2.7.7.7" evidence="3"/>
<dbReference type="InterPro" id="IPR008921">
    <property type="entry name" value="DNA_pol3_clamp-load_cplx_C"/>
</dbReference>
<dbReference type="GO" id="GO:0005524">
    <property type="term" value="F:ATP binding"/>
    <property type="evidence" value="ECO:0007669"/>
    <property type="project" value="UniProtKB-KW"/>
</dbReference>
<sequence length="353" mass="39262">MKKNTALYRKYRPQTFNDVIGQDHIVKVLEGALKQDNISHAYLFAGSRGTGKTSVARIVAHELKCEMEDVYEIDAASNRGIDDIREIRESVNTLPFRSLYKVYIVDEVHMLTKEAWNAFLKTLEEPPSHVIFIMATTEMEKVPETVLSRCQIFQFKKPNTAMLKEMVANVAKKEGFTLAPASTELIALLAEGSFRDAQGILQKVLSFSPAGASEKDKKIDPSEVEEVTGAPKNTLINECLSAISNKNLASAIKTLHAVSKENVDMRVFLKLLLQKMRAVLLLRVAPEMKPALESDITEEDKKLFAELSGEKGGGINAKTLSELLVAYDQIPHAYIPELPIELVLTKLFSVEGN</sequence>
<dbReference type="GO" id="GO:0006261">
    <property type="term" value="P:DNA-templated DNA replication"/>
    <property type="evidence" value="ECO:0007669"/>
    <property type="project" value="TreeGrafter"/>
</dbReference>
<dbReference type="SUPFAM" id="SSF48019">
    <property type="entry name" value="post-AAA+ oligomerization domain-like"/>
    <property type="match status" value="1"/>
</dbReference>
<dbReference type="GO" id="GO:0009360">
    <property type="term" value="C:DNA polymerase III complex"/>
    <property type="evidence" value="ECO:0007669"/>
    <property type="project" value="InterPro"/>
</dbReference>
<keyword evidence="3" id="KW-0067">ATP-binding</keyword>
<evidence type="ECO:0000256" key="1">
    <source>
        <dbReference type="ARBA" id="ARBA00022932"/>
    </source>
</evidence>
<evidence type="ECO:0000256" key="2">
    <source>
        <dbReference type="ARBA" id="ARBA00049244"/>
    </source>
</evidence>
<comment type="catalytic activity">
    <reaction evidence="2 3">
        <text>DNA(n) + a 2'-deoxyribonucleoside 5'-triphosphate = DNA(n+1) + diphosphate</text>
        <dbReference type="Rhea" id="RHEA:22508"/>
        <dbReference type="Rhea" id="RHEA-COMP:17339"/>
        <dbReference type="Rhea" id="RHEA-COMP:17340"/>
        <dbReference type="ChEBI" id="CHEBI:33019"/>
        <dbReference type="ChEBI" id="CHEBI:61560"/>
        <dbReference type="ChEBI" id="CHEBI:173112"/>
        <dbReference type="EC" id="2.7.7.7"/>
    </reaction>
</comment>
<dbReference type="PANTHER" id="PTHR11669:SF0">
    <property type="entry name" value="PROTEIN STICHEL-LIKE 2"/>
    <property type="match status" value="1"/>
</dbReference>
<dbReference type="Gene3D" id="3.40.50.300">
    <property type="entry name" value="P-loop containing nucleotide triphosphate hydrolases"/>
    <property type="match status" value="1"/>
</dbReference>
<evidence type="ECO:0000256" key="3">
    <source>
        <dbReference type="RuleBase" id="RU364063"/>
    </source>
</evidence>
<gene>
    <name evidence="3" type="primary">dnaX</name>
    <name evidence="5" type="ORF">A3B14_00570</name>
</gene>
<keyword evidence="3" id="KW-0235">DNA replication</keyword>
<evidence type="ECO:0000313" key="6">
    <source>
        <dbReference type="Proteomes" id="UP000176800"/>
    </source>
</evidence>
<proteinExistence type="inferred from homology"/>
<comment type="function">
    <text evidence="3">DNA polymerase III is a complex, multichain enzyme responsible for most of the replicative synthesis in bacteria. This DNA polymerase also exhibits 3' to 5' exonuclease activity.</text>
</comment>
<dbReference type="SMART" id="SM00382">
    <property type="entry name" value="AAA"/>
    <property type="match status" value="1"/>
</dbReference>
<dbReference type="EMBL" id="MHWE01000021">
    <property type="protein sequence ID" value="OHB03255.1"/>
    <property type="molecule type" value="Genomic_DNA"/>
</dbReference>
<keyword evidence="3" id="KW-0548">Nucleotidyltransferase</keyword>
<comment type="similarity">
    <text evidence="3">Belongs to the DnaX/STICHEL family.</text>
</comment>
<dbReference type="GO" id="GO:0003677">
    <property type="term" value="F:DNA binding"/>
    <property type="evidence" value="ECO:0007669"/>
    <property type="project" value="InterPro"/>
</dbReference>
<dbReference type="Pfam" id="PF13177">
    <property type="entry name" value="DNA_pol3_delta2"/>
    <property type="match status" value="2"/>
</dbReference>
<dbReference type="NCBIfam" id="TIGR02397">
    <property type="entry name" value="dnaX_nterm"/>
    <property type="match status" value="1"/>
</dbReference>
<dbReference type="AlphaFoldDB" id="A0A1G2U159"/>
<comment type="caution">
    <text evidence="5">The sequence shown here is derived from an EMBL/GenBank/DDBJ whole genome shotgun (WGS) entry which is preliminary data.</text>
</comment>